<dbReference type="InterPro" id="IPR052339">
    <property type="entry name" value="Fe-S_Maturation_MIP18"/>
</dbReference>
<dbReference type="PANTHER" id="PTHR42831">
    <property type="entry name" value="FE-S PROTEIN MATURATION AUXILIARY FACTOR YITW"/>
    <property type="match status" value="1"/>
</dbReference>
<evidence type="ECO:0000313" key="3">
    <source>
        <dbReference type="Proteomes" id="UP000000939"/>
    </source>
</evidence>
<proteinExistence type="predicted"/>
<gene>
    <name evidence="2" type="ordered locus">Arnit_1446</name>
</gene>
<dbReference type="Pfam" id="PF01883">
    <property type="entry name" value="FeS_assembly_P"/>
    <property type="match status" value="1"/>
</dbReference>
<keyword evidence="3" id="KW-1185">Reference proteome</keyword>
<dbReference type="AlphaFoldDB" id="D5V5G8"/>
<dbReference type="SUPFAM" id="SSF117916">
    <property type="entry name" value="Fe-S cluster assembly (FSCA) domain-like"/>
    <property type="match status" value="1"/>
</dbReference>
<dbReference type="PANTHER" id="PTHR42831:SF1">
    <property type="entry name" value="FE-S PROTEIN MATURATION AUXILIARY FACTOR YITW"/>
    <property type="match status" value="1"/>
</dbReference>
<dbReference type="EMBL" id="CP001999">
    <property type="protein sequence ID" value="ADG93103.1"/>
    <property type="molecule type" value="Genomic_DNA"/>
</dbReference>
<name>D5V5G8_ARCNC</name>
<dbReference type="KEGG" id="ant:Arnit_1446"/>
<dbReference type="Proteomes" id="UP000000939">
    <property type="component" value="Chromosome"/>
</dbReference>
<protein>
    <recommendedName>
        <fullName evidence="1">MIP18 family-like domain-containing protein</fullName>
    </recommendedName>
</protein>
<evidence type="ECO:0000259" key="1">
    <source>
        <dbReference type="Pfam" id="PF01883"/>
    </source>
</evidence>
<evidence type="ECO:0000313" key="2">
    <source>
        <dbReference type="EMBL" id="ADG93103.1"/>
    </source>
</evidence>
<organism evidence="2 3">
    <name type="scientific">Arcobacter nitrofigilis (strain ATCC 33309 / DSM 7299 / CCUG 15893 / LMG 7604 / NCTC 12251 / CI)</name>
    <name type="common">Campylobacter nitrofigilis</name>
    <dbReference type="NCBI Taxonomy" id="572480"/>
    <lineage>
        <taxon>Bacteria</taxon>
        <taxon>Pseudomonadati</taxon>
        <taxon>Campylobacterota</taxon>
        <taxon>Epsilonproteobacteria</taxon>
        <taxon>Campylobacterales</taxon>
        <taxon>Arcobacteraceae</taxon>
        <taxon>Arcobacter</taxon>
    </lineage>
</organism>
<dbReference type="RefSeq" id="WP_013135248.1">
    <property type="nucleotide sequence ID" value="NC_014166.1"/>
</dbReference>
<dbReference type="InterPro" id="IPR002744">
    <property type="entry name" value="MIP18-like"/>
</dbReference>
<dbReference type="OrthoDB" id="3684942at2"/>
<sequence>MKTFNKDEINQKVIEKLKTIQDLELPINIFDLGIIYKTNVENSDNKVQVNIEMTLIDSRCNSTKSFTDEIISTVQSINEVDICTIKFVFTPKWEITMISPEGLEQLRNANPNKKD</sequence>
<dbReference type="Gene3D" id="3.30.300.130">
    <property type="entry name" value="Fe-S cluster assembly (FSCA)"/>
    <property type="match status" value="1"/>
</dbReference>
<dbReference type="HOGENOM" id="CLU_091588_2_2_7"/>
<reference evidence="2 3" key="1">
    <citation type="journal article" date="2010" name="Stand. Genomic Sci.">
        <title>Complete genome sequence of Arcobacter nitrofigilis type strain (CI).</title>
        <authorList>
            <person name="Pati A."/>
            <person name="Gronow S."/>
            <person name="Lapidus A."/>
            <person name="Copeland A."/>
            <person name="Glavina Del Rio T."/>
            <person name="Nolan M."/>
            <person name="Lucas S."/>
            <person name="Tice H."/>
            <person name="Cheng J.F."/>
            <person name="Han C."/>
            <person name="Chertkov O."/>
            <person name="Bruce D."/>
            <person name="Tapia R."/>
            <person name="Goodwin L."/>
            <person name="Pitluck S."/>
            <person name="Liolios K."/>
            <person name="Ivanova N."/>
            <person name="Mavromatis K."/>
            <person name="Chen A."/>
            <person name="Palaniappan K."/>
            <person name="Land M."/>
            <person name="Hauser L."/>
            <person name="Chang Y.J."/>
            <person name="Jeffries C.D."/>
            <person name="Detter J.C."/>
            <person name="Rohde M."/>
            <person name="Goker M."/>
            <person name="Bristow J."/>
            <person name="Eisen J.A."/>
            <person name="Markowitz V."/>
            <person name="Hugenholtz P."/>
            <person name="Klenk H.P."/>
            <person name="Kyrpides N.C."/>
        </authorList>
    </citation>
    <scope>NUCLEOTIDE SEQUENCE [LARGE SCALE GENOMIC DNA]</scope>
    <source>
        <strain evidence="3">ATCC 33309 / DSM 7299 / CCUG 15893 / LMG 7604 / NCTC 12251 / CI</strain>
    </source>
</reference>
<dbReference type="InterPro" id="IPR034904">
    <property type="entry name" value="FSCA_dom_sf"/>
</dbReference>
<feature type="domain" description="MIP18 family-like" evidence="1">
    <location>
        <begin position="11"/>
        <end position="81"/>
    </location>
</feature>
<dbReference type="STRING" id="572480.Arnit_1446"/>
<accession>D5V5G8</accession>
<dbReference type="eggNOG" id="COG2151">
    <property type="taxonomic scope" value="Bacteria"/>
</dbReference>